<proteinExistence type="predicted"/>
<reference evidence="2 3" key="1">
    <citation type="submission" date="2016-04" db="EMBL/GenBank/DDBJ databases">
        <title>A degradative enzymes factory behind the ericoid mycorrhizal symbiosis.</title>
        <authorList>
            <consortium name="DOE Joint Genome Institute"/>
            <person name="Martino E."/>
            <person name="Morin E."/>
            <person name="Grelet G."/>
            <person name="Kuo A."/>
            <person name="Kohler A."/>
            <person name="Daghino S."/>
            <person name="Barry K."/>
            <person name="Choi C."/>
            <person name="Cichocki N."/>
            <person name="Clum A."/>
            <person name="Copeland A."/>
            <person name="Hainaut M."/>
            <person name="Haridas S."/>
            <person name="Labutti K."/>
            <person name="Lindquist E."/>
            <person name="Lipzen A."/>
            <person name="Khouja H.-R."/>
            <person name="Murat C."/>
            <person name="Ohm R."/>
            <person name="Olson A."/>
            <person name="Spatafora J."/>
            <person name="Veneault-Fourrey C."/>
            <person name="Henrissat B."/>
            <person name="Grigoriev I."/>
            <person name="Martin F."/>
            <person name="Perotto S."/>
        </authorList>
    </citation>
    <scope>NUCLEOTIDE SEQUENCE [LARGE SCALE GENOMIC DNA]</scope>
    <source>
        <strain evidence="2 3">F</strain>
    </source>
</reference>
<feature type="coiled-coil region" evidence="1">
    <location>
        <begin position="122"/>
        <end position="178"/>
    </location>
</feature>
<dbReference type="EMBL" id="KZ613941">
    <property type="protein sequence ID" value="PMD44736.1"/>
    <property type="molecule type" value="Genomic_DNA"/>
</dbReference>
<dbReference type="OrthoDB" id="3535372at2759"/>
<dbReference type="Proteomes" id="UP000235786">
    <property type="component" value="Unassembled WGS sequence"/>
</dbReference>
<keyword evidence="3" id="KW-1185">Reference proteome</keyword>
<evidence type="ECO:0000313" key="3">
    <source>
        <dbReference type="Proteomes" id="UP000235786"/>
    </source>
</evidence>
<name>A0A2J6S1U6_HYAVF</name>
<accession>A0A2J6S1U6</accession>
<keyword evidence="1" id="KW-0175">Coiled coil</keyword>
<evidence type="ECO:0000256" key="1">
    <source>
        <dbReference type="SAM" id="Coils"/>
    </source>
</evidence>
<organism evidence="2 3">
    <name type="scientific">Hyaloscypha variabilis (strain UAMH 11265 / GT02V1 / F)</name>
    <name type="common">Meliniomyces variabilis</name>
    <dbReference type="NCBI Taxonomy" id="1149755"/>
    <lineage>
        <taxon>Eukaryota</taxon>
        <taxon>Fungi</taxon>
        <taxon>Dikarya</taxon>
        <taxon>Ascomycota</taxon>
        <taxon>Pezizomycotina</taxon>
        <taxon>Leotiomycetes</taxon>
        <taxon>Helotiales</taxon>
        <taxon>Hyaloscyphaceae</taxon>
        <taxon>Hyaloscypha</taxon>
        <taxon>Hyaloscypha variabilis</taxon>
    </lineage>
</organism>
<gene>
    <name evidence="2" type="ORF">L207DRAFT_619893</name>
</gene>
<sequence length="554" mass="63163">MHQTSVINPPGRDPMREYQKQKEKLQLIEQECIIEWTKRSIAASKAKLCRLDDERNKINQYLQALEDEKENLLAVLSQENAWTKLETQRQTLKLLDINSHIRDMGAAIERVNEEVLAPTQEIEELESYELELKRELEEATHKWNTRWPEPEECCMILKLELERAQDELNTTYARIEKQFADMAQSNAEQTLIEAAPCPVFQPRTGADKDKNFSKKLATTVTEDLIMFDMELLKESEIKIIVTEAEEATDEIDLLTGCQDDTSAIRIVTNQPVNPDNLIDLDTTSSAENQRNDEVTKGARTSDDLAVLATDFPIRGASSGIDDLPARPTIFKDSSDIVRVLSKGYGQLIDTKFESTETELKDKTAEIGRLSNELELKQPLYDIGLAIRKRKVEVGSGKPNNEKDAIIIAQGNSAAHHAQVLADATWMVASPYDQRFKELYNEVPAEVVWEHRASTILLDILNWKLDMNLFAPAGGVDKKTFNKHFDTVFPKIYPLFKTSDKDLELDKDIRDAMEGMKAEHSDAYERDVQAHKMNRSFRKVQQRINRQAQAQAQSN</sequence>
<evidence type="ECO:0000313" key="2">
    <source>
        <dbReference type="EMBL" id="PMD44736.1"/>
    </source>
</evidence>
<dbReference type="AlphaFoldDB" id="A0A2J6S1U6"/>
<protein>
    <submittedName>
        <fullName evidence="2">Uncharacterized protein</fullName>
    </submittedName>
</protein>